<evidence type="ECO:0000256" key="1">
    <source>
        <dbReference type="ARBA" id="ARBA00009670"/>
    </source>
</evidence>
<comment type="caution">
    <text evidence="4">The sequence shown here is derived from an EMBL/GenBank/DDBJ whole genome shotgun (WGS) entry which is preliminary data.</text>
</comment>
<dbReference type="AlphaFoldDB" id="A0A024Q7H5"/>
<dbReference type="PANTHER" id="PTHR10566:SF113">
    <property type="entry name" value="PROTEIN ACTIVITY OF BC1 COMPLEX KINASE 7, CHLOROPLASTIC"/>
    <property type="match status" value="1"/>
</dbReference>
<reference evidence="5" key="2">
    <citation type="submission" date="2014-05" db="EMBL/GenBank/DDBJ databases">
        <title>Draft genome sequence of Virgibacillus massiliensis Vm-5.</title>
        <authorList>
            <person name="Khelaifia S."/>
            <person name="Croce O."/>
            <person name="Lagier J.C."/>
            <person name="Raoult D."/>
        </authorList>
    </citation>
    <scope>NUCLEOTIDE SEQUENCE [LARGE SCALE GENOMIC DNA]</scope>
    <source>
        <strain evidence="5">Vm-5</strain>
    </source>
</reference>
<name>A0A024Q7H5_9BACI</name>
<feature type="transmembrane region" description="Helical" evidence="2">
    <location>
        <begin position="488"/>
        <end position="511"/>
    </location>
</feature>
<keyword evidence="2" id="KW-0812">Transmembrane</keyword>
<keyword evidence="2" id="KW-1133">Transmembrane helix</keyword>
<proteinExistence type="inferred from homology"/>
<gene>
    <name evidence="4" type="primary">ubiB</name>
    <name evidence="4" type="ORF">BN990_00516</name>
</gene>
<dbReference type="eggNOG" id="COG0661">
    <property type="taxonomic scope" value="Bacteria"/>
</dbReference>
<dbReference type="Proteomes" id="UP000028875">
    <property type="component" value="Unassembled WGS sequence"/>
</dbReference>
<feature type="transmembrane region" description="Helical" evidence="2">
    <location>
        <begin position="517"/>
        <end position="538"/>
    </location>
</feature>
<dbReference type="Gene3D" id="1.10.510.10">
    <property type="entry name" value="Transferase(Phosphotransferase) domain 1"/>
    <property type="match status" value="1"/>
</dbReference>
<dbReference type="STRING" id="1462526.BN990_00516"/>
<evidence type="ECO:0000313" key="5">
    <source>
        <dbReference type="Proteomes" id="UP000028875"/>
    </source>
</evidence>
<dbReference type="InterPro" id="IPR050154">
    <property type="entry name" value="UbiB_kinase"/>
</dbReference>
<dbReference type="PANTHER" id="PTHR10566">
    <property type="entry name" value="CHAPERONE-ACTIVITY OF BC1 COMPLEX CABC1 -RELATED"/>
    <property type="match status" value="1"/>
</dbReference>
<dbReference type="RefSeq" id="WP_051738999.1">
    <property type="nucleotide sequence ID" value="NZ_BNER01000001.1"/>
</dbReference>
<accession>A0A024Q7H5</accession>
<dbReference type="EMBL" id="CCDP010000001">
    <property type="protein sequence ID" value="CDQ38247.1"/>
    <property type="molecule type" value="Genomic_DNA"/>
</dbReference>
<evidence type="ECO:0000313" key="4">
    <source>
        <dbReference type="EMBL" id="CDQ38247.1"/>
    </source>
</evidence>
<dbReference type="SUPFAM" id="SSF56112">
    <property type="entry name" value="Protein kinase-like (PK-like)"/>
    <property type="match status" value="1"/>
</dbReference>
<keyword evidence="4" id="KW-0830">Ubiquinone</keyword>
<sequence length="548" mass="64782">MNKGLKYKLSYRSSVMVWMTIKFIFKIYFFYFKNRVWDERTLQKWNALVTTMAKEYREKAIHLGGVLIKVGQFLSTRTDFMPDAFIKELSGLVDRVPPMPFTYARKLLEEEWGEDIYHYLDEIQFASVASASIGEVYHAKLKDSGTEVAIKVQRYRVREIFHKDFKALRIVFWLISVFTSFGKKADLPALYRELVTVMNKELDFDQELNHAHYFQDRFKDNEAIHIPYYMENLCTKKVLVIEWVDGAKITDTNYMYRHQLSTEHIARTIFDFYLEQFLNPGKFHADPHAGNLLIQPNGTVVIIDFGMVGEVRKQDTHYFKRLIQNIIMDDYDRVIEILDEMDFLLPNADRRKLKRLIRDTIELYQNGAFHMVDMNTMEQLKEDIRLLIKDQPIQLSAEYAYLGRAISIVLGILLAIYPDVDIQKWAKPKIKKWFGGRNLAESIYKQYVKDTVKPVLSYPKAMLNWLENGEKDRQWDNQKQQKNLKHHYFIFLEIIHFILLLVSIGCSFVGYYVQLQLVTHIALWGIGLFSILLVGLLYKHYNVIRDKM</sequence>
<feature type="transmembrane region" description="Helical" evidence="2">
    <location>
        <begin position="12"/>
        <end position="31"/>
    </location>
</feature>
<dbReference type="CDD" id="cd05121">
    <property type="entry name" value="ABC1_ADCK3-like"/>
    <property type="match status" value="1"/>
</dbReference>
<evidence type="ECO:0000259" key="3">
    <source>
        <dbReference type="Pfam" id="PF03109"/>
    </source>
</evidence>
<comment type="similarity">
    <text evidence="1">Belongs to the protein kinase superfamily. ADCK protein kinase family.</text>
</comment>
<keyword evidence="2" id="KW-0472">Membrane</keyword>
<keyword evidence="5" id="KW-1185">Reference proteome</keyword>
<feature type="domain" description="ABC1 atypical kinase-like" evidence="3">
    <location>
        <begin position="92"/>
        <end position="337"/>
    </location>
</feature>
<feature type="transmembrane region" description="Helical" evidence="2">
    <location>
        <begin position="399"/>
        <end position="417"/>
    </location>
</feature>
<reference evidence="4 5" key="1">
    <citation type="submission" date="2014-03" db="EMBL/GenBank/DDBJ databases">
        <authorList>
            <person name="Urmite Genomes U."/>
        </authorList>
    </citation>
    <scope>NUCLEOTIDE SEQUENCE [LARGE SCALE GENOMIC DNA]</scope>
    <source>
        <strain evidence="4 5">Vm-5</strain>
    </source>
</reference>
<dbReference type="InterPro" id="IPR011009">
    <property type="entry name" value="Kinase-like_dom_sf"/>
</dbReference>
<dbReference type="Pfam" id="PF03109">
    <property type="entry name" value="ABC1"/>
    <property type="match status" value="1"/>
</dbReference>
<dbReference type="InterPro" id="IPR004147">
    <property type="entry name" value="ABC1_dom"/>
</dbReference>
<organism evidence="4 5">
    <name type="scientific">Virgibacillus massiliensis</name>
    <dbReference type="NCBI Taxonomy" id="1462526"/>
    <lineage>
        <taxon>Bacteria</taxon>
        <taxon>Bacillati</taxon>
        <taxon>Bacillota</taxon>
        <taxon>Bacilli</taxon>
        <taxon>Bacillales</taxon>
        <taxon>Bacillaceae</taxon>
        <taxon>Virgibacillus</taxon>
    </lineage>
</organism>
<protein>
    <submittedName>
        <fullName evidence="4">Putative ubiquinone biosynthesis protein UbiB</fullName>
    </submittedName>
</protein>
<evidence type="ECO:0000256" key="2">
    <source>
        <dbReference type="SAM" id="Phobius"/>
    </source>
</evidence>